<reference evidence="1 2" key="1">
    <citation type="submission" date="2013-01" db="EMBL/GenBank/DDBJ databases">
        <authorList>
            <person name="Harkins D.M."/>
            <person name="Durkin A.S."/>
            <person name="Brinkac L.M."/>
            <person name="Haft D.H."/>
            <person name="Selengut J.D."/>
            <person name="Sanka R."/>
            <person name="DePew J."/>
            <person name="Purushe J."/>
            <person name="Tulsiani S.M."/>
            <person name="Graham G.C."/>
            <person name="Burns M.-A."/>
            <person name="Dohnt M.F."/>
            <person name="Smythe L.D."/>
            <person name="McKay D.B."/>
            <person name="Craig S.B."/>
            <person name="Vinetz J.M."/>
            <person name="Sutton G.G."/>
            <person name="Nierman W.C."/>
            <person name="Fouts D.E."/>
        </authorList>
    </citation>
    <scope>NUCLEOTIDE SEQUENCE [LARGE SCALE GENOMIC DNA]</scope>
    <source>
        <strain evidence="1 2">LT2116</strain>
    </source>
</reference>
<evidence type="ECO:0000313" key="1">
    <source>
        <dbReference type="EMBL" id="EMF79662.1"/>
    </source>
</evidence>
<name>M3FGT3_9LEPT</name>
<proteinExistence type="predicted"/>
<comment type="caution">
    <text evidence="1">The sequence shown here is derived from an EMBL/GenBank/DDBJ whole genome shotgun (WGS) entry which is preliminary data.</text>
</comment>
<gene>
    <name evidence="1" type="ORF">LEP1GSC188_1665</name>
</gene>
<protein>
    <submittedName>
        <fullName evidence="1">Uncharacterized protein</fullName>
    </submittedName>
</protein>
<dbReference type="EMBL" id="AHOR02000076">
    <property type="protein sequence ID" value="EMF79662.1"/>
    <property type="molecule type" value="Genomic_DNA"/>
</dbReference>
<sequence>MVFYKIQETLFVKLSCQTAITYPSVKANLTRINYFSNKMKVILINSISIILLFSTNKLYSQKISAEMESSDRLIIKYENKIFKTKTLGNLITRHYFFGKKYIFELHINPSLGELIVFNTVKKTTEDTYLYTNYHIAKDNFIIILLSSPHYTQDCIDGNRWSLYVNHKLLKKNLVVKDRISFDEERNLIKIYDGEKLLLKLVKSENHIDVYTFTQKS</sequence>
<dbReference type="AlphaFoldDB" id="M3FGT3"/>
<evidence type="ECO:0000313" key="2">
    <source>
        <dbReference type="Proteomes" id="UP000011770"/>
    </source>
</evidence>
<accession>M3FGT3</accession>
<dbReference type="Proteomes" id="UP000011770">
    <property type="component" value="Unassembled WGS sequence"/>
</dbReference>
<organism evidence="1 2">
    <name type="scientific">Leptospira weilii serovar Topaz str. LT2116</name>
    <dbReference type="NCBI Taxonomy" id="1088540"/>
    <lineage>
        <taxon>Bacteria</taxon>
        <taxon>Pseudomonadati</taxon>
        <taxon>Spirochaetota</taxon>
        <taxon>Spirochaetia</taxon>
        <taxon>Leptospirales</taxon>
        <taxon>Leptospiraceae</taxon>
        <taxon>Leptospira</taxon>
    </lineage>
</organism>